<protein>
    <submittedName>
        <fullName evidence="1">Uncharacterized protein</fullName>
    </submittedName>
</protein>
<dbReference type="PATRIC" id="fig|28125.4.peg.1411"/>
<evidence type="ECO:0000313" key="1">
    <source>
        <dbReference type="EMBL" id="KXO16143.1"/>
    </source>
</evidence>
<dbReference type="EMBL" id="LTAG01000081">
    <property type="protein sequence ID" value="KXO16143.1"/>
    <property type="molecule type" value="Genomic_DNA"/>
</dbReference>
<evidence type="ECO:0000313" key="2">
    <source>
        <dbReference type="Proteomes" id="UP000070093"/>
    </source>
</evidence>
<name>A0A137SUP0_9BACT</name>
<proteinExistence type="predicted"/>
<organism evidence="1 2">
    <name type="scientific">Prevotella bivia</name>
    <dbReference type="NCBI Taxonomy" id="28125"/>
    <lineage>
        <taxon>Bacteria</taxon>
        <taxon>Pseudomonadati</taxon>
        <taxon>Bacteroidota</taxon>
        <taxon>Bacteroidia</taxon>
        <taxon>Bacteroidales</taxon>
        <taxon>Prevotellaceae</taxon>
        <taxon>Prevotella</taxon>
    </lineage>
</organism>
<comment type="caution">
    <text evidence="1">The sequence shown here is derived from an EMBL/GenBank/DDBJ whole genome shotgun (WGS) entry which is preliminary data.</text>
</comment>
<reference evidence="1 2" key="1">
    <citation type="submission" date="2016-02" db="EMBL/GenBank/DDBJ databases">
        <authorList>
            <person name="Wen L."/>
            <person name="He K."/>
            <person name="Yang H."/>
        </authorList>
    </citation>
    <scope>NUCLEOTIDE SEQUENCE [LARGE SCALE GENOMIC DNA]</scope>
    <source>
        <strain evidence="1 2">GED7880</strain>
    </source>
</reference>
<sequence length="43" mass="4913">MWYQTQPKITQEINKSVVICLKISIFVVSNTTSRQVSQICLAL</sequence>
<gene>
    <name evidence="1" type="ORF">HMPREF3202_01428</name>
</gene>
<dbReference type="AlphaFoldDB" id="A0A137SUP0"/>
<accession>A0A137SUP0</accession>
<dbReference type="STRING" id="28125.HMPREF3202_01428"/>
<dbReference type="Proteomes" id="UP000070093">
    <property type="component" value="Unassembled WGS sequence"/>
</dbReference>